<dbReference type="EMBL" id="FWXN01000004">
    <property type="protein sequence ID" value="SMC48175.1"/>
    <property type="molecule type" value="Genomic_DNA"/>
</dbReference>
<evidence type="ECO:0000256" key="1">
    <source>
        <dbReference type="SAM" id="MobiDB-lite"/>
    </source>
</evidence>
<dbReference type="Proteomes" id="UP000192634">
    <property type="component" value="Unassembled WGS sequence"/>
</dbReference>
<accession>A0A1W1ZHY7</accession>
<protein>
    <submittedName>
        <fullName evidence="2">Uncharacterized protein</fullName>
    </submittedName>
</protein>
<feature type="region of interest" description="Disordered" evidence="1">
    <location>
        <begin position="1"/>
        <end position="23"/>
    </location>
</feature>
<reference evidence="2 3" key="1">
    <citation type="submission" date="2017-04" db="EMBL/GenBank/DDBJ databases">
        <authorList>
            <person name="Afonso C.L."/>
            <person name="Miller P.J."/>
            <person name="Scott M.A."/>
            <person name="Spackman E."/>
            <person name="Goraichik I."/>
            <person name="Dimitrov K.M."/>
            <person name="Suarez D.L."/>
            <person name="Swayne D.E."/>
        </authorList>
    </citation>
    <scope>NUCLEOTIDE SEQUENCE [LARGE SCALE GENOMIC DNA]</scope>
    <source>
        <strain evidence="2 3">CGMCC 1.12511</strain>
    </source>
</reference>
<sequence length="141" mass="15051">MTNLPTRFQDGSSDIGPGAPGHSRLMRRVRTVRSFLQGVGARLDRSTAPVTAASVAQLREAAQLADQANTLLESDPDSAAAIGTLLDRALVIGRKVDRDIDPMTLEVPEWDTGIGPGPAFQEEDWFSELLNALGNSYGGDC</sequence>
<evidence type="ECO:0000313" key="3">
    <source>
        <dbReference type="Proteomes" id="UP000192634"/>
    </source>
</evidence>
<name>A0A1W1ZHY7_9MICO</name>
<proteinExistence type="predicted"/>
<evidence type="ECO:0000313" key="2">
    <source>
        <dbReference type="EMBL" id="SMC48175.1"/>
    </source>
</evidence>
<gene>
    <name evidence="2" type="ORF">SAMN06296429_10417</name>
</gene>
<dbReference type="RefSeq" id="WP_200811160.1">
    <property type="nucleotide sequence ID" value="NZ_FWXN01000004.1"/>
</dbReference>
<feature type="compositionally biased region" description="Polar residues" evidence="1">
    <location>
        <begin position="1"/>
        <end position="12"/>
    </location>
</feature>
<organism evidence="2 3">
    <name type="scientific">Janibacter indicus</name>
    <dbReference type="NCBI Taxonomy" id="857417"/>
    <lineage>
        <taxon>Bacteria</taxon>
        <taxon>Bacillati</taxon>
        <taxon>Actinomycetota</taxon>
        <taxon>Actinomycetes</taxon>
        <taxon>Micrococcales</taxon>
        <taxon>Intrasporangiaceae</taxon>
        <taxon>Janibacter</taxon>
    </lineage>
</organism>
<dbReference type="AlphaFoldDB" id="A0A1W1ZHY7"/>